<proteinExistence type="predicted"/>
<reference evidence="2" key="1">
    <citation type="submission" date="2022-11" db="EMBL/GenBank/DDBJ databases">
        <authorList>
            <person name="Petersen C."/>
        </authorList>
    </citation>
    <scope>NUCLEOTIDE SEQUENCE</scope>
    <source>
        <strain evidence="2">IBT 34128</strain>
    </source>
</reference>
<dbReference type="EMBL" id="JAPMSZ010000010">
    <property type="protein sequence ID" value="KAJ5086475.1"/>
    <property type="molecule type" value="Genomic_DNA"/>
</dbReference>
<accession>A0A9W9JYS4</accession>
<gene>
    <name evidence="2" type="ORF">NUU61_007782</name>
</gene>
<name>A0A9W9JYS4_9EURO</name>
<protein>
    <submittedName>
        <fullName evidence="2">Uncharacterized protein</fullName>
    </submittedName>
</protein>
<reference evidence="2" key="2">
    <citation type="journal article" date="2023" name="IMA Fungus">
        <title>Comparative genomic study of the Penicillium genus elucidates a diverse pangenome and 15 lateral gene transfer events.</title>
        <authorList>
            <person name="Petersen C."/>
            <person name="Sorensen T."/>
            <person name="Nielsen M.R."/>
            <person name="Sondergaard T.E."/>
            <person name="Sorensen J.L."/>
            <person name="Fitzpatrick D.A."/>
            <person name="Frisvad J.C."/>
            <person name="Nielsen K.L."/>
        </authorList>
    </citation>
    <scope>NUCLEOTIDE SEQUENCE</scope>
    <source>
        <strain evidence="2">IBT 34128</strain>
    </source>
</reference>
<dbReference type="RefSeq" id="XP_056508600.1">
    <property type="nucleotide sequence ID" value="XM_056658307.1"/>
</dbReference>
<evidence type="ECO:0000313" key="3">
    <source>
        <dbReference type="Proteomes" id="UP001141434"/>
    </source>
</evidence>
<dbReference type="OrthoDB" id="5421702at2759"/>
<evidence type="ECO:0000256" key="1">
    <source>
        <dbReference type="SAM" id="MobiDB-lite"/>
    </source>
</evidence>
<organism evidence="2 3">
    <name type="scientific">Penicillium alfredii</name>
    <dbReference type="NCBI Taxonomy" id="1506179"/>
    <lineage>
        <taxon>Eukaryota</taxon>
        <taxon>Fungi</taxon>
        <taxon>Dikarya</taxon>
        <taxon>Ascomycota</taxon>
        <taxon>Pezizomycotina</taxon>
        <taxon>Eurotiomycetes</taxon>
        <taxon>Eurotiomycetidae</taxon>
        <taxon>Eurotiales</taxon>
        <taxon>Aspergillaceae</taxon>
        <taxon>Penicillium</taxon>
    </lineage>
</organism>
<evidence type="ECO:0000313" key="2">
    <source>
        <dbReference type="EMBL" id="KAJ5086475.1"/>
    </source>
</evidence>
<dbReference type="Proteomes" id="UP001141434">
    <property type="component" value="Unassembled WGS sequence"/>
</dbReference>
<keyword evidence="3" id="KW-1185">Reference proteome</keyword>
<dbReference type="GeneID" id="81397476"/>
<comment type="caution">
    <text evidence="2">The sequence shown here is derived from an EMBL/GenBank/DDBJ whole genome shotgun (WGS) entry which is preliminary data.</text>
</comment>
<feature type="region of interest" description="Disordered" evidence="1">
    <location>
        <begin position="270"/>
        <end position="290"/>
    </location>
</feature>
<dbReference type="AlphaFoldDB" id="A0A9W9JYS4"/>
<sequence>MAADMGSTCTEILQRGHFDWAEDVEDELESMTLCHSAGLGSFEASLLSHHLEDHDVYESMLSLSDTAAPQSSISSDEAACIAPEEESASSAHLEHREQPAVDYLTAADVENEFAYRNVLVDCEDEASPIHHFNWMGTPVYEHSATPPEESLAVILAGPKVPRLGDQYRIASILQRASRLIDPVLTTLDGTRENLLKLCGTKLVRACAGNVFKFYTPHGVWIADSKEMSGDTVPDNGSLDTYQASNLAIGNGFVQSSRIPSRSQWELARNEKLATSNKPSSPPRRLTWKPQPSPLLQSMVAEPDEVEVNDGEVKEVAVDSPVKDNKTVHLVKKKIWRRLACPSLTDSKAEYFSFPPPVLERSSKKKFSVRRLAKKLSRSILEVFGSVRPATFMSEPCR</sequence>